<feature type="region of interest" description="Disordered" evidence="6">
    <location>
        <begin position="40"/>
        <end position="86"/>
    </location>
</feature>
<dbReference type="PROSITE" id="PS50082">
    <property type="entry name" value="WD_REPEATS_2"/>
    <property type="match status" value="1"/>
</dbReference>
<keyword evidence="8" id="KW-1185">Reference proteome</keyword>
<dbReference type="InterPro" id="IPR015943">
    <property type="entry name" value="WD40/YVTN_repeat-like_dom_sf"/>
</dbReference>
<evidence type="ECO:0000256" key="2">
    <source>
        <dbReference type="ARBA" id="ARBA00022574"/>
    </source>
</evidence>
<dbReference type="SMART" id="SM00320">
    <property type="entry name" value="WD40"/>
    <property type="match status" value="4"/>
</dbReference>
<dbReference type="Pfam" id="PF00400">
    <property type="entry name" value="WD40"/>
    <property type="match status" value="2"/>
</dbReference>
<feature type="coiled-coil region" evidence="5">
    <location>
        <begin position="461"/>
        <end position="496"/>
    </location>
</feature>
<sequence length="497" mass="56668">MDVIPDIAWVPQGAAKTLPDKLKPSSEELCNLFAKSANLDSNDELEDEINEDSNRKRKRVLKTTKKKEKTIEEDDEFEDDEDEEQKEHFDLKDFVYHTNNDKDPYMTEPILPEEELSDEDMKVEDDDNFIIVPKVSGDLFSLEVFLYNEKEGNMFCHHDYILPTFPLCAEWLNFDPGEANPGNLVAVGSMLPHIEIWDLDVVDTMEPAFTLMGQVEKKRKGKKKKVSQEGHSDAVLGLSWNTNQRQILASASADCTVGIWDLTEGKTVVSLPHEDKIQAVKWHCREQQCLLTGSFDKTVRLFDCRDPKTANKCWKMPGEIERVCWDTFDPFYLCASSDSGHVYRMDVRSDKPLLCSKIHDKAVTGLSIPMKNVLATVGQDNFVRIGNQENEFSLLYEKDLGMGPLHCLSSRPEKPTTVVVGGHNEIRVLNLYNVPCIRKLIDGEDIEESSNIEVACIKQTHSDEEDDIDEAKKAVEEKLKKKKKKKLKKKKAIKNKD</sequence>
<evidence type="ECO:0000256" key="6">
    <source>
        <dbReference type="SAM" id="MobiDB-lite"/>
    </source>
</evidence>
<keyword evidence="5" id="KW-0175">Coiled coil</keyword>
<evidence type="ECO:0000256" key="4">
    <source>
        <dbReference type="PROSITE-ProRule" id="PRU00221"/>
    </source>
</evidence>
<feature type="compositionally biased region" description="Acidic residues" evidence="6">
    <location>
        <begin position="71"/>
        <end position="84"/>
    </location>
</feature>
<dbReference type="InterPro" id="IPR001680">
    <property type="entry name" value="WD40_rpt"/>
</dbReference>
<keyword evidence="2 4" id="KW-0853">WD repeat</keyword>
<dbReference type="GO" id="GO:0005634">
    <property type="term" value="C:nucleus"/>
    <property type="evidence" value="ECO:0007669"/>
    <property type="project" value="TreeGrafter"/>
</dbReference>
<dbReference type="OrthoDB" id="270624at2759"/>
<proteinExistence type="predicted"/>
<gene>
    <name evidence="7" type="ORF">DGYR_LOCUS8378</name>
</gene>
<feature type="compositionally biased region" description="Acidic residues" evidence="6">
    <location>
        <begin position="41"/>
        <end position="51"/>
    </location>
</feature>
<comment type="caution">
    <text evidence="7">The sequence shown here is derived from an EMBL/GenBank/DDBJ whole genome shotgun (WGS) entry which is preliminary data.</text>
</comment>
<dbReference type="Proteomes" id="UP000549394">
    <property type="component" value="Unassembled WGS sequence"/>
</dbReference>
<dbReference type="PROSITE" id="PS00678">
    <property type="entry name" value="WD_REPEATS_1"/>
    <property type="match status" value="1"/>
</dbReference>
<protein>
    <submittedName>
        <fullName evidence="7">DgyrCDS8832</fullName>
    </submittedName>
</protein>
<dbReference type="SUPFAM" id="SSF50978">
    <property type="entry name" value="WD40 repeat-like"/>
    <property type="match status" value="1"/>
</dbReference>
<dbReference type="Gene3D" id="2.130.10.10">
    <property type="entry name" value="YVTN repeat-like/Quinoprotein amine dehydrogenase"/>
    <property type="match status" value="1"/>
</dbReference>
<dbReference type="AlphaFoldDB" id="A0A7I8VVG5"/>
<feature type="repeat" description="WD" evidence="4">
    <location>
        <begin position="228"/>
        <end position="270"/>
    </location>
</feature>
<evidence type="ECO:0000313" key="8">
    <source>
        <dbReference type="Proteomes" id="UP000549394"/>
    </source>
</evidence>
<dbReference type="InterPro" id="IPR019775">
    <property type="entry name" value="WD40_repeat_CS"/>
</dbReference>
<evidence type="ECO:0000256" key="3">
    <source>
        <dbReference type="ARBA" id="ARBA00022737"/>
    </source>
</evidence>
<dbReference type="PANTHER" id="PTHR14091:SF0">
    <property type="entry name" value="PERIODIC TRYPTOPHAN PROTEIN 1 HOMOLOG"/>
    <property type="match status" value="1"/>
</dbReference>
<dbReference type="InterPro" id="IPR044285">
    <property type="entry name" value="PWP1"/>
</dbReference>
<evidence type="ECO:0000256" key="5">
    <source>
        <dbReference type="SAM" id="Coils"/>
    </source>
</evidence>
<dbReference type="GO" id="GO:0006364">
    <property type="term" value="P:rRNA processing"/>
    <property type="evidence" value="ECO:0007669"/>
    <property type="project" value="InterPro"/>
</dbReference>
<organism evidence="7 8">
    <name type="scientific">Dimorphilus gyrociliatus</name>
    <dbReference type="NCBI Taxonomy" id="2664684"/>
    <lineage>
        <taxon>Eukaryota</taxon>
        <taxon>Metazoa</taxon>
        <taxon>Spiralia</taxon>
        <taxon>Lophotrochozoa</taxon>
        <taxon>Annelida</taxon>
        <taxon>Polychaeta</taxon>
        <taxon>Polychaeta incertae sedis</taxon>
        <taxon>Dinophilidae</taxon>
        <taxon>Dimorphilus</taxon>
    </lineage>
</organism>
<accession>A0A7I8VVG5</accession>
<evidence type="ECO:0000313" key="7">
    <source>
        <dbReference type="EMBL" id="CAD5120263.1"/>
    </source>
</evidence>
<dbReference type="PANTHER" id="PTHR14091">
    <property type="entry name" value="PERIODIC TRYPTOPHAN PROTEIN 1"/>
    <property type="match status" value="1"/>
</dbReference>
<reference evidence="7 8" key="1">
    <citation type="submission" date="2020-08" db="EMBL/GenBank/DDBJ databases">
        <authorList>
            <person name="Hejnol A."/>
        </authorList>
    </citation>
    <scope>NUCLEOTIDE SEQUENCE [LARGE SCALE GENOMIC DNA]</scope>
</reference>
<dbReference type="EMBL" id="CAJFCJ010000012">
    <property type="protein sequence ID" value="CAD5120263.1"/>
    <property type="molecule type" value="Genomic_DNA"/>
</dbReference>
<keyword evidence="3" id="KW-0677">Repeat</keyword>
<name>A0A7I8VVG5_9ANNE</name>
<dbReference type="InterPro" id="IPR036322">
    <property type="entry name" value="WD40_repeat_dom_sf"/>
</dbReference>
<feature type="compositionally biased region" description="Basic residues" evidence="6">
    <location>
        <begin position="55"/>
        <end position="68"/>
    </location>
</feature>
<keyword evidence="1" id="KW-0597">Phosphoprotein</keyword>
<dbReference type="PROSITE" id="PS50294">
    <property type="entry name" value="WD_REPEATS_REGION"/>
    <property type="match status" value="1"/>
</dbReference>
<evidence type="ECO:0000256" key="1">
    <source>
        <dbReference type="ARBA" id="ARBA00022553"/>
    </source>
</evidence>